<dbReference type="AlphaFoldDB" id="A0AAW2GF94"/>
<gene>
    <name evidence="2" type="ORF">PUN28_004783</name>
</gene>
<reference evidence="2 3" key="1">
    <citation type="submission" date="2023-03" db="EMBL/GenBank/DDBJ databases">
        <title>High recombination rates correlate with genetic variation in Cardiocondyla obscurior ants.</title>
        <authorList>
            <person name="Errbii M."/>
        </authorList>
    </citation>
    <scope>NUCLEOTIDE SEQUENCE [LARGE SCALE GENOMIC DNA]</scope>
    <source>
        <strain evidence="2">Alpha-2009</strain>
        <tissue evidence="2">Whole body</tissue>
    </source>
</reference>
<accession>A0AAW2GF94</accession>
<evidence type="ECO:0000313" key="3">
    <source>
        <dbReference type="Proteomes" id="UP001430953"/>
    </source>
</evidence>
<dbReference type="EMBL" id="JADYXP020000004">
    <property type="protein sequence ID" value="KAL0125936.1"/>
    <property type="molecule type" value="Genomic_DNA"/>
</dbReference>
<comment type="caution">
    <text evidence="2">The sequence shown here is derived from an EMBL/GenBank/DDBJ whole genome shotgun (WGS) entry which is preliminary data.</text>
</comment>
<protein>
    <submittedName>
        <fullName evidence="2">Uncharacterized protein</fullName>
    </submittedName>
</protein>
<keyword evidence="1" id="KW-1133">Transmembrane helix</keyword>
<dbReference type="Proteomes" id="UP001430953">
    <property type="component" value="Unassembled WGS sequence"/>
</dbReference>
<keyword evidence="1" id="KW-0812">Transmembrane</keyword>
<feature type="transmembrane region" description="Helical" evidence="1">
    <location>
        <begin position="25"/>
        <end position="46"/>
    </location>
</feature>
<evidence type="ECO:0000256" key="1">
    <source>
        <dbReference type="SAM" id="Phobius"/>
    </source>
</evidence>
<keyword evidence="3" id="KW-1185">Reference proteome</keyword>
<proteinExistence type="predicted"/>
<keyword evidence="1" id="KW-0472">Membrane</keyword>
<organism evidence="2 3">
    <name type="scientific">Cardiocondyla obscurior</name>
    <dbReference type="NCBI Taxonomy" id="286306"/>
    <lineage>
        <taxon>Eukaryota</taxon>
        <taxon>Metazoa</taxon>
        <taxon>Ecdysozoa</taxon>
        <taxon>Arthropoda</taxon>
        <taxon>Hexapoda</taxon>
        <taxon>Insecta</taxon>
        <taxon>Pterygota</taxon>
        <taxon>Neoptera</taxon>
        <taxon>Endopterygota</taxon>
        <taxon>Hymenoptera</taxon>
        <taxon>Apocrita</taxon>
        <taxon>Aculeata</taxon>
        <taxon>Formicoidea</taxon>
        <taxon>Formicidae</taxon>
        <taxon>Myrmicinae</taxon>
        <taxon>Cardiocondyla</taxon>
    </lineage>
</organism>
<evidence type="ECO:0000313" key="2">
    <source>
        <dbReference type="EMBL" id="KAL0125936.1"/>
    </source>
</evidence>
<name>A0AAW2GF94_9HYME</name>
<sequence length="155" mass="17930">MFELCMSGQAFKIFLRSSLAHTMNAFIGLLICGLFSPSLFCCLTILAERKEKEKRGVRCHVVVVETHDTRVRNESDFARACREKVLLFLRRLLPRSGMFDRSLSLNRRLHPARVRRQCVQSVHREMLLYGRDRSSYGSSESAGFVFTHHLAYCNE</sequence>